<dbReference type="Proteomes" id="UP000652681">
    <property type="component" value="Unassembled WGS sequence"/>
</dbReference>
<feature type="domain" description="eCIS core" evidence="2">
    <location>
        <begin position="76"/>
        <end position="141"/>
    </location>
</feature>
<name>A0A8J6PAE3_9FLAO</name>
<comment type="caution">
    <text evidence="3">The sequence shown here is derived from an EMBL/GenBank/DDBJ whole genome shotgun (WGS) entry which is preliminary data.</text>
</comment>
<reference evidence="3" key="1">
    <citation type="submission" date="2020-09" db="EMBL/GenBank/DDBJ databases">
        <title>Taishania pollutisoli gen. nov., sp. nov., Isolated from Tetrabromobisphenol A-Contaminated Soil.</title>
        <authorList>
            <person name="Chen Q."/>
        </authorList>
    </citation>
    <scope>NUCLEOTIDE SEQUENCE</scope>
    <source>
        <strain evidence="3">CZZ-1</strain>
    </source>
</reference>
<keyword evidence="4" id="KW-1185">Reference proteome</keyword>
<dbReference type="InterPro" id="IPR025295">
    <property type="entry name" value="eCIS_core_dom"/>
</dbReference>
<feature type="region of interest" description="Disordered" evidence="1">
    <location>
        <begin position="1"/>
        <end position="28"/>
    </location>
</feature>
<organism evidence="3 4">
    <name type="scientific">Taishania pollutisoli</name>
    <dbReference type="NCBI Taxonomy" id="2766479"/>
    <lineage>
        <taxon>Bacteria</taxon>
        <taxon>Pseudomonadati</taxon>
        <taxon>Bacteroidota</taxon>
        <taxon>Flavobacteriia</taxon>
        <taxon>Flavobacteriales</taxon>
        <taxon>Crocinitomicaceae</taxon>
        <taxon>Taishania</taxon>
    </lineage>
</organism>
<evidence type="ECO:0000313" key="3">
    <source>
        <dbReference type="EMBL" id="MBC9811037.1"/>
    </source>
</evidence>
<accession>A0A8J6PAE3</accession>
<evidence type="ECO:0000256" key="1">
    <source>
        <dbReference type="SAM" id="MobiDB-lite"/>
    </source>
</evidence>
<dbReference type="RefSeq" id="WP_163492292.1">
    <property type="nucleotide sequence ID" value="NZ_JACVEL010000001.1"/>
</dbReference>
<proteinExistence type="predicted"/>
<gene>
    <name evidence="3" type="ORF">H9Y05_00980</name>
</gene>
<evidence type="ECO:0000259" key="2">
    <source>
        <dbReference type="Pfam" id="PF13699"/>
    </source>
</evidence>
<sequence length="394" mass="44279">MKTTAQQLKQQTDAPFQAKAKNQGAHSSILQAYKGKTVQQQSTREEELLQGKFETTQLATKEEEETLQRQPNNTGLPDNLKSGIENLSGYSMNDVKVHYNSSQPATLQAHAYAQGTDIHVAPGQEKHLPHEAWHVVQQKQGRVKPTRQMKGKVNVNDDMGLEKEADVMGAKAVQMKSGQSTLPVYQFVTQDDVEAVISDKIGVKSQIDSYGGLCGGWSISLLKEKDGLEIWKQFEKLYNDGDLVGKNITKPMINYFKKVMKNQYILDLSDYMNYDDDEREEREVGIAILGTALDSVGLNAKPTIDRNAARYNVDEYQIRDQKQLSDIKEMVMSHGAVLIATDTHFMSIKKVSDSKFLLSETNKTGYDTKTWTGVVKSLKDELISSDYVVHIKYM</sequence>
<dbReference type="Pfam" id="PF13699">
    <property type="entry name" value="eCIS_core"/>
    <property type="match status" value="1"/>
</dbReference>
<dbReference type="EMBL" id="JACVEL010000001">
    <property type="protein sequence ID" value="MBC9811037.1"/>
    <property type="molecule type" value="Genomic_DNA"/>
</dbReference>
<evidence type="ECO:0000313" key="4">
    <source>
        <dbReference type="Proteomes" id="UP000652681"/>
    </source>
</evidence>
<protein>
    <submittedName>
        <fullName evidence="3">DUF4157 domain-containing protein</fullName>
    </submittedName>
</protein>
<dbReference type="AlphaFoldDB" id="A0A8J6PAE3"/>
<feature type="compositionally biased region" description="Polar residues" evidence="1">
    <location>
        <begin position="1"/>
        <end position="14"/>
    </location>
</feature>